<dbReference type="PANTHER" id="PTHR46889:SF4">
    <property type="entry name" value="TRANSPOSASE INSO FOR INSERTION SEQUENCE ELEMENT IS911B-RELATED"/>
    <property type="match status" value="1"/>
</dbReference>
<reference evidence="3 4" key="1">
    <citation type="journal article" date="2017" name="Int. J. Syst. Evol. Microbiol.">
        <title>Mucilaginibacterpsychrotolerans sp. nov., isolated from peatlands.</title>
        <authorList>
            <person name="Deng Y."/>
            <person name="Shen L."/>
            <person name="Xu B."/>
            <person name="Liu Y."/>
            <person name="Gu Z."/>
            <person name="Liu H."/>
            <person name="Zhou Y."/>
        </authorList>
    </citation>
    <scope>NUCLEOTIDE SEQUENCE [LARGE SCALE GENOMIC DNA]</scope>
    <source>
        <strain evidence="3 4">NH7-4</strain>
    </source>
</reference>
<keyword evidence="1" id="KW-0472">Membrane</keyword>
<dbReference type="PANTHER" id="PTHR46889">
    <property type="entry name" value="TRANSPOSASE INSF FOR INSERTION SEQUENCE IS3B-RELATED"/>
    <property type="match status" value="1"/>
</dbReference>
<dbReference type="AlphaFoldDB" id="A0A4Y8SE10"/>
<gene>
    <name evidence="3" type="ORF">E2R66_12595</name>
</gene>
<dbReference type="GO" id="GO:0003676">
    <property type="term" value="F:nucleic acid binding"/>
    <property type="evidence" value="ECO:0007669"/>
    <property type="project" value="InterPro"/>
</dbReference>
<dbReference type="InterPro" id="IPR012337">
    <property type="entry name" value="RNaseH-like_sf"/>
</dbReference>
<dbReference type="Pfam" id="PF13276">
    <property type="entry name" value="HTH_21"/>
    <property type="match status" value="1"/>
</dbReference>
<dbReference type="NCBIfam" id="NF033516">
    <property type="entry name" value="transpos_IS3"/>
    <property type="match status" value="1"/>
</dbReference>
<dbReference type="PROSITE" id="PS50994">
    <property type="entry name" value="INTEGRASE"/>
    <property type="match status" value="1"/>
</dbReference>
<name>A0A4Y8SE10_9SPHI</name>
<dbReference type="InterPro" id="IPR048020">
    <property type="entry name" value="Transpos_IS3"/>
</dbReference>
<dbReference type="Pfam" id="PF00665">
    <property type="entry name" value="rve"/>
    <property type="match status" value="1"/>
</dbReference>
<feature type="transmembrane region" description="Helical" evidence="1">
    <location>
        <begin position="12"/>
        <end position="35"/>
    </location>
</feature>
<evidence type="ECO:0000256" key="1">
    <source>
        <dbReference type="SAM" id="Phobius"/>
    </source>
</evidence>
<dbReference type="InterPro" id="IPR036397">
    <property type="entry name" value="RNaseH_sf"/>
</dbReference>
<dbReference type="Proteomes" id="UP000297540">
    <property type="component" value="Unassembled WGS sequence"/>
</dbReference>
<evidence type="ECO:0000313" key="3">
    <source>
        <dbReference type="EMBL" id="TFF37269.1"/>
    </source>
</evidence>
<keyword evidence="1" id="KW-0812">Transmembrane</keyword>
<dbReference type="InterPro" id="IPR025948">
    <property type="entry name" value="HTH-like_dom"/>
</dbReference>
<sequence length="209" mass="23911">MGHFQPGDLKMVYAFILSQELIFPVITMCHVLSVSRSCYYVFRNRGDVVEDRVATKIEAQVVDAFTLHKRRYGTRRLVPELLDQGLKIGRCKLRRILREKGLKAIQPKSFVPRTTDSRHPYPISPNLLKGKAFPVKINQVWVGDITYIPLKGGGWCFLAVWMDLFSRKVTGWQLLNHMKEGLIVEAFKKSWSNRNASIGLVVHSDRGGQ</sequence>
<dbReference type="InterPro" id="IPR050900">
    <property type="entry name" value="Transposase_IS3/IS150/IS904"/>
</dbReference>
<dbReference type="InterPro" id="IPR001584">
    <property type="entry name" value="Integrase_cat-core"/>
</dbReference>
<protein>
    <submittedName>
        <fullName evidence="3">IS3 family transposase</fullName>
    </submittedName>
</protein>
<feature type="domain" description="Integrase catalytic" evidence="2">
    <location>
        <begin position="130"/>
        <end position="209"/>
    </location>
</feature>
<organism evidence="3 4">
    <name type="scientific">Mucilaginibacter psychrotolerans</name>
    <dbReference type="NCBI Taxonomy" id="1524096"/>
    <lineage>
        <taxon>Bacteria</taxon>
        <taxon>Pseudomonadati</taxon>
        <taxon>Bacteroidota</taxon>
        <taxon>Sphingobacteriia</taxon>
        <taxon>Sphingobacteriales</taxon>
        <taxon>Sphingobacteriaceae</taxon>
        <taxon>Mucilaginibacter</taxon>
    </lineage>
</organism>
<dbReference type="SUPFAM" id="SSF53098">
    <property type="entry name" value="Ribonuclease H-like"/>
    <property type="match status" value="1"/>
</dbReference>
<comment type="caution">
    <text evidence="3">The sequence shown here is derived from an EMBL/GenBank/DDBJ whole genome shotgun (WGS) entry which is preliminary data.</text>
</comment>
<evidence type="ECO:0000259" key="2">
    <source>
        <dbReference type="PROSITE" id="PS50994"/>
    </source>
</evidence>
<keyword evidence="4" id="KW-1185">Reference proteome</keyword>
<dbReference type="Gene3D" id="3.30.420.10">
    <property type="entry name" value="Ribonuclease H-like superfamily/Ribonuclease H"/>
    <property type="match status" value="1"/>
</dbReference>
<dbReference type="GO" id="GO:0015074">
    <property type="term" value="P:DNA integration"/>
    <property type="evidence" value="ECO:0007669"/>
    <property type="project" value="InterPro"/>
</dbReference>
<evidence type="ECO:0000313" key="4">
    <source>
        <dbReference type="Proteomes" id="UP000297540"/>
    </source>
</evidence>
<accession>A0A4Y8SE10</accession>
<dbReference type="EMBL" id="SOZE01000011">
    <property type="protein sequence ID" value="TFF37269.1"/>
    <property type="molecule type" value="Genomic_DNA"/>
</dbReference>
<dbReference type="OrthoDB" id="9815231at2"/>
<keyword evidence="1" id="KW-1133">Transmembrane helix</keyword>
<proteinExistence type="predicted"/>